<name>W4FLT8_APHAT</name>
<evidence type="ECO:0000259" key="2">
    <source>
        <dbReference type="PROSITE" id="PS50994"/>
    </source>
</evidence>
<sequence length="316" mass="35659">MFDWPTLKTDVKNFVTACLHCMVVDGESVPRPWGEALHATKPNELIHFDWLSLPEAPGGLKYVLVIKDDMSGFVRLHASTTASAAETAAALMECRSLPPLTGLVHPDESREVTIDWIKSRAIRQVTELADALGIMHKHVAETAAAKRAKARYRRDGQRSVKLVKFTLGDFVLVAWTLQHPGKLTLRWKGPFRVVKVVSDYLMEVQQLVPPGATSLHHACRLRLYCESGREVNEDLKTQIAFGDEGFYVEDLRDLRLRDGVWEVLIKWLGLDNLESSWEPALSIYEDVPVLFRRWAKARSNEDGVSEMIDDLTSVTL</sequence>
<evidence type="ECO:0000313" key="3">
    <source>
        <dbReference type="EMBL" id="ETV67643.1"/>
    </source>
</evidence>
<dbReference type="SUPFAM" id="SSF54160">
    <property type="entry name" value="Chromo domain-like"/>
    <property type="match status" value="1"/>
</dbReference>
<dbReference type="InterPro" id="IPR016197">
    <property type="entry name" value="Chromo-like_dom_sf"/>
</dbReference>
<dbReference type="STRING" id="112090.W4FLT8"/>
<dbReference type="VEuPathDB" id="FungiDB:H257_16234"/>
<dbReference type="GO" id="GO:0003676">
    <property type="term" value="F:nucleic acid binding"/>
    <property type="evidence" value="ECO:0007669"/>
    <property type="project" value="InterPro"/>
</dbReference>
<organism evidence="3">
    <name type="scientific">Aphanomyces astaci</name>
    <name type="common">Crayfish plague agent</name>
    <dbReference type="NCBI Taxonomy" id="112090"/>
    <lineage>
        <taxon>Eukaryota</taxon>
        <taxon>Sar</taxon>
        <taxon>Stramenopiles</taxon>
        <taxon>Oomycota</taxon>
        <taxon>Saprolegniomycetes</taxon>
        <taxon>Saprolegniales</taxon>
        <taxon>Verrucalvaceae</taxon>
        <taxon>Aphanomyces</taxon>
    </lineage>
</organism>
<feature type="domain" description="Chromo" evidence="1">
    <location>
        <begin position="246"/>
        <end position="306"/>
    </location>
</feature>
<evidence type="ECO:0000259" key="1">
    <source>
        <dbReference type="PROSITE" id="PS50013"/>
    </source>
</evidence>
<protein>
    <recommendedName>
        <fullName evidence="4">Chromo domain-containing protein</fullName>
    </recommendedName>
</protein>
<dbReference type="GO" id="GO:0015074">
    <property type="term" value="P:DNA integration"/>
    <property type="evidence" value="ECO:0007669"/>
    <property type="project" value="InterPro"/>
</dbReference>
<feature type="domain" description="Integrase catalytic" evidence="2">
    <location>
        <begin position="38"/>
        <end position="136"/>
    </location>
</feature>
<dbReference type="InterPro" id="IPR036397">
    <property type="entry name" value="RNaseH_sf"/>
</dbReference>
<dbReference type="InterPro" id="IPR000953">
    <property type="entry name" value="Chromo/chromo_shadow_dom"/>
</dbReference>
<dbReference type="PANTHER" id="PTHR37984:SF5">
    <property type="entry name" value="PROTEIN NYNRIN-LIKE"/>
    <property type="match status" value="1"/>
</dbReference>
<dbReference type="SUPFAM" id="SSF53098">
    <property type="entry name" value="Ribonuclease H-like"/>
    <property type="match status" value="1"/>
</dbReference>
<dbReference type="Gene3D" id="3.30.420.10">
    <property type="entry name" value="Ribonuclease H-like superfamily/Ribonuclease H"/>
    <property type="match status" value="1"/>
</dbReference>
<dbReference type="PANTHER" id="PTHR37984">
    <property type="entry name" value="PROTEIN CBG26694"/>
    <property type="match status" value="1"/>
</dbReference>
<dbReference type="InterPro" id="IPR012337">
    <property type="entry name" value="RNaseH-like_sf"/>
</dbReference>
<dbReference type="CDD" id="cd00024">
    <property type="entry name" value="CD_CSD"/>
    <property type="match status" value="1"/>
</dbReference>
<dbReference type="InterPro" id="IPR050951">
    <property type="entry name" value="Retrovirus_Pol_polyprotein"/>
</dbReference>
<dbReference type="GeneID" id="20818230"/>
<dbReference type="RefSeq" id="XP_009842900.1">
    <property type="nucleotide sequence ID" value="XM_009844598.1"/>
</dbReference>
<dbReference type="Gene3D" id="2.40.50.40">
    <property type="match status" value="1"/>
</dbReference>
<accession>W4FLT8</accession>
<dbReference type="EMBL" id="KI913195">
    <property type="protein sequence ID" value="ETV67643.1"/>
    <property type="molecule type" value="Genomic_DNA"/>
</dbReference>
<evidence type="ECO:0008006" key="4">
    <source>
        <dbReference type="Google" id="ProtNLM"/>
    </source>
</evidence>
<dbReference type="InterPro" id="IPR001584">
    <property type="entry name" value="Integrase_cat-core"/>
</dbReference>
<gene>
    <name evidence="3" type="ORF">H257_16234</name>
</gene>
<dbReference type="AlphaFoldDB" id="W4FLT8"/>
<reference evidence="3" key="1">
    <citation type="submission" date="2013-12" db="EMBL/GenBank/DDBJ databases">
        <title>The Genome Sequence of Aphanomyces astaci APO3.</title>
        <authorList>
            <consortium name="The Broad Institute Genomics Platform"/>
            <person name="Russ C."/>
            <person name="Tyler B."/>
            <person name="van West P."/>
            <person name="Dieguez-Uribeondo J."/>
            <person name="Young S.K."/>
            <person name="Zeng Q."/>
            <person name="Gargeya S."/>
            <person name="Fitzgerald M."/>
            <person name="Abouelleil A."/>
            <person name="Alvarado L."/>
            <person name="Chapman S.B."/>
            <person name="Gainer-Dewar J."/>
            <person name="Goldberg J."/>
            <person name="Griggs A."/>
            <person name="Gujja S."/>
            <person name="Hansen M."/>
            <person name="Howarth C."/>
            <person name="Imamovic A."/>
            <person name="Ireland A."/>
            <person name="Larimer J."/>
            <person name="McCowan C."/>
            <person name="Murphy C."/>
            <person name="Pearson M."/>
            <person name="Poon T.W."/>
            <person name="Priest M."/>
            <person name="Roberts A."/>
            <person name="Saif S."/>
            <person name="Shea T."/>
            <person name="Sykes S."/>
            <person name="Wortman J."/>
            <person name="Nusbaum C."/>
            <person name="Birren B."/>
        </authorList>
    </citation>
    <scope>NUCLEOTIDE SEQUENCE [LARGE SCALE GENOMIC DNA]</scope>
    <source>
        <strain evidence="3">APO3</strain>
    </source>
</reference>
<dbReference type="PROSITE" id="PS50994">
    <property type="entry name" value="INTEGRASE"/>
    <property type="match status" value="1"/>
</dbReference>
<dbReference type="OrthoDB" id="78260at2759"/>
<proteinExistence type="predicted"/>
<dbReference type="PROSITE" id="PS50013">
    <property type="entry name" value="CHROMO_2"/>
    <property type="match status" value="1"/>
</dbReference>